<sequence length="414" mass="47301">MCGKEGPAERRGRAWCWRQQQLHSPDRDSRQQHYQPPAPEPQPRHTNSSQRESIELPSLRHGRGELLVEPRQHRDRDKYGSSSSITREREEHGSYLGETHSSERHTELQHTADRENTRSSRSRELLSDTEHTSVSLRTVTTAAEARSVSHTSSNQRKQQQIQSFTQSPPQTEPQPYSKPHQHFTQEPPAQSQPKPQERERSFTQPLPKPYSQLIPHTQPRPLSLSQPPPPQTAPQTLPKPTSFPQPLVKSQSLPLDHSDHITGHSVSDLHSPSETELSEMSSKQMSIKERLALLKKSGEEDWRNRINKKQEVVKVAVTERHSTVQGQGWEAEQTYKKKEEGMVIDEFAAVTVSDQLWGEIHCEPDKSLTGERRLSLLQPWKHHHDFRLDLSKIISVSCPSVALSISLWVSLSQL</sequence>
<protein>
    <submittedName>
        <fullName evidence="2">Uncharacterized protein</fullName>
    </submittedName>
</protein>
<evidence type="ECO:0000313" key="3">
    <source>
        <dbReference type="Proteomes" id="UP000193380"/>
    </source>
</evidence>
<feature type="compositionally biased region" description="Polar residues" evidence="1">
    <location>
        <begin position="132"/>
        <end position="141"/>
    </location>
</feature>
<evidence type="ECO:0000313" key="2">
    <source>
        <dbReference type="EMBL" id="CDQ68252.1"/>
    </source>
</evidence>
<reference evidence="2" key="2">
    <citation type="submission" date="2014-03" db="EMBL/GenBank/DDBJ databases">
        <authorList>
            <person name="Genoscope - CEA"/>
        </authorList>
    </citation>
    <scope>NUCLEOTIDE SEQUENCE</scope>
</reference>
<proteinExistence type="predicted"/>
<dbReference type="Proteomes" id="UP000193380">
    <property type="component" value="Unassembled WGS sequence"/>
</dbReference>
<reference evidence="2" key="1">
    <citation type="journal article" date="2014" name="Nat. Commun.">
        <title>The rainbow trout genome provides novel insights into evolution after whole-genome duplication in vertebrates.</title>
        <authorList>
            <person name="Berthelot C."/>
            <person name="Brunet F."/>
            <person name="Chalopin D."/>
            <person name="Juanchich A."/>
            <person name="Bernard M."/>
            <person name="Noel B."/>
            <person name="Bento P."/>
            <person name="Da Silva C."/>
            <person name="Labadie K."/>
            <person name="Alberti A."/>
            <person name="Aury J.M."/>
            <person name="Louis A."/>
            <person name="Dehais P."/>
            <person name="Bardou P."/>
            <person name="Montfort J."/>
            <person name="Klopp C."/>
            <person name="Cabau C."/>
            <person name="Gaspin C."/>
            <person name="Thorgaard G.H."/>
            <person name="Boussaha M."/>
            <person name="Quillet E."/>
            <person name="Guyomard R."/>
            <person name="Galiana D."/>
            <person name="Bobe J."/>
            <person name="Volff J.N."/>
            <person name="Genet C."/>
            <person name="Wincker P."/>
            <person name="Jaillon O."/>
            <person name="Roest Crollius H."/>
            <person name="Guiguen Y."/>
        </authorList>
    </citation>
    <scope>NUCLEOTIDE SEQUENCE [LARGE SCALE GENOMIC DNA]</scope>
</reference>
<organism evidence="2 3">
    <name type="scientific">Oncorhynchus mykiss</name>
    <name type="common">Rainbow trout</name>
    <name type="synonym">Salmo gairdneri</name>
    <dbReference type="NCBI Taxonomy" id="8022"/>
    <lineage>
        <taxon>Eukaryota</taxon>
        <taxon>Metazoa</taxon>
        <taxon>Chordata</taxon>
        <taxon>Craniata</taxon>
        <taxon>Vertebrata</taxon>
        <taxon>Euteleostomi</taxon>
        <taxon>Actinopterygii</taxon>
        <taxon>Neopterygii</taxon>
        <taxon>Teleostei</taxon>
        <taxon>Protacanthopterygii</taxon>
        <taxon>Salmoniformes</taxon>
        <taxon>Salmonidae</taxon>
        <taxon>Salmoninae</taxon>
        <taxon>Oncorhynchus</taxon>
    </lineage>
</organism>
<dbReference type="AlphaFoldDB" id="A0A060WMK9"/>
<feature type="region of interest" description="Disordered" evidence="1">
    <location>
        <begin position="1"/>
        <end position="285"/>
    </location>
</feature>
<dbReference type="EMBL" id="FR904618">
    <property type="protein sequence ID" value="CDQ68252.1"/>
    <property type="molecule type" value="Genomic_DNA"/>
</dbReference>
<feature type="compositionally biased region" description="Polar residues" evidence="1">
    <location>
        <begin position="148"/>
        <end position="169"/>
    </location>
</feature>
<feature type="compositionally biased region" description="Basic and acidic residues" evidence="1">
    <location>
        <begin position="1"/>
        <end position="12"/>
    </location>
</feature>
<feature type="compositionally biased region" description="Polar residues" evidence="1">
    <location>
        <begin position="264"/>
        <end position="285"/>
    </location>
</feature>
<gene>
    <name evidence="2" type="ORF">GSONMT00003610001</name>
</gene>
<feature type="compositionally biased region" description="Polar residues" evidence="1">
    <location>
        <begin position="242"/>
        <end position="253"/>
    </location>
</feature>
<feature type="compositionally biased region" description="Basic and acidic residues" evidence="1">
    <location>
        <begin position="100"/>
        <end position="131"/>
    </location>
</feature>
<evidence type="ECO:0000256" key="1">
    <source>
        <dbReference type="SAM" id="MobiDB-lite"/>
    </source>
</evidence>
<feature type="compositionally biased region" description="Basic and acidic residues" evidence="1">
    <location>
        <begin position="62"/>
        <end position="79"/>
    </location>
</feature>
<dbReference type="STRING" id="8022.A0A060WMK9"/>
<name>A0A060WMK9_ONCMY</name>
<accession>A0A060WMK9</accession>
<dbReference type="PaxDb" id="8022-A0A060WMK9"/>
<feature type="compositionally biased region" description="Polar residues" evidence="1">
    <location>
        <begin position="182"/>
        <end position="194"/>
    </location>
</feature>